<evidence type="ECO:0000313" key="2">
    <source>
        <dbReference type="EMBL" id="KKK80064.1"/>
    </source>
</evidence>
<comment type="caution">
    <text evidence="2">The sequence shown here is derived from an EMBL/GenBank/DDBJ whole genome shotgun (WGS) entry which is preliminary data.</text>
</comment>
<keyword evidence="1" id="KW-0812">Transmembrane</keyword>
<dbReference type="AlphaFoldDB" id="A0A0F9ANL9"/>
<proteinExistence type="predicted"/>
<reference evidence="2" key="1">
    <citation type="journal article" date="2015" name="Nature">
        <title>Complex archaea that bridge the gap between prokaryotes and eukaryotes.</title>
        <authorList>
            <person name="Spang A."/>
            <person name="Saw J.H."/>
            <person name="Jorgensen S.L."/>
            <person name="Zaremba-Niedzwiedzka K."/>
            <person name="Martijn J."/>
            <person name="Lind A.E."/>
            <person name="van Eijk R."/>
            <person name="Schleper C."/>
            <person name="Guy L."/>
            <person name="Ettema T.J."/>
        </authorList>
    </citation>
    <scope>NUCLEOTIDE SEQUENCE</scope>
</reference>
<accession>A0A0F9ANL9</accession>
<keyword evidence="1" id="KW-0472">Membrane</keyword>
<name>A0A0F9ANL9_9ZZZZ</name>
<organism evidence="2">
    <name type="scientific">marine sediment metagenome</name>
    <dbReference type="NCBI Taxonomy" id="412755"/>
    <lineage>
        <taxon>unclassified sequences</taxon>
        <taxon>metagenomes</taxon>
        <taxon>ecological metagenomes</taxon>
    </lineage>
</organism>
<feature type="non-terminal residue" evidence="2">
    <location>
        <position position="63"/>
    </location>
</feature>
<evidence type="ECO:0000256" key="1">
    <source>
        <dbReference type="SAM" id="Phobius"/>
    </source>
</evidence>
<gene>
    <name evidence="2" type="ORF">LCGC14_2827210</name>
</gene>
<protein>
    <submittedName>
        <fullName evidence="2">Uncharacterized protein</fullName>
    </submittedName>
</protein>
<feature type="transmembrane region" description="Helical" evidence="1">
    <location>
        <begin position="32"/>
        <end position="58"/>
    </location>
</feature>
<sequence>MWMWIGIGSWVAFGIVAFEVMRRGWTAEFGKWGLIGAFESVLCFSIGPIGLILAMFLVGQGFG</sequence>
<keyword evidence="1" id="KW-1133">Transmembrane helix</keyword>
<dbReference type="EMBL" id="LAZR01053747">
    <property type="protein sequence ID" value="KKK80064.1"/>
    <property type="molecule type" value="Genomic_DNA"/>
</dbReference>